<dbReference type="AlphaFoldDB" id="A0A520N488"/>
<comment type="similarity">
    <text evidence="8">Belongs to the binding-protein-dependent transport system permease family.</text>
</comment>
<feature type="transmembrane region" description="Helical" evidence="8">
    <location>
        <begin position="488"/>
        <end position="507"/>
    </location>
</feature>
<evidence type="ECO:0000256" key="2">
    <source>
        <dbReference type="ARBA" id="ARBA00022448"/>
    </source>
</evidence>
<dbReference type="GO" id="GO:0005886">
    <property type="term" value="C:plasma membrane"/>
    <property type="evidence" value="ECO:0007669"/>
    <property type="project" value="UniProtKB-SubCell"/>
</dbReference>
<evidence type="ECO:0000256" key="6">
    <source>
        <dbReference type="ARBA" id="ARBA00022989"/>
    </source>
</evidence>
<feature type="transmembrane region" description="Helical" evidence="8">
    <location>
        <begin position="435"/>
        <end position="453"/>
    </location>
</feature>
<feature type="domain" description="ABC transmembrane type-1" evidence="9">
    <location>
        <begin position="310"/>
        <end position="507"/>
    </location>
</feature>
<feature type="transmembrane region" description="Helical" evidence="8">
    <location>
        <begin position="314"/>
        <end position="338"/>
    </location>
</feature>
<dbReference type="PANTHER" id="PTHR43357">
    <property type="entry name" value="INNER MEMBRANE ABC TRANSPORTER PERMEASE PROTEIN YDCV"/>
    <property type="match status" value="1"/>
</dbReference>
<protein>
    <submittedName>
        <fullName evidence="10">Iron ABC transporter permease</fullName>
    </submittedName>
</protein>
<dbReference type="SUPFAM" id="SSF161098">
    <property type="entry name" value="MetI-like"/>
    <property type="match status" value="2"/>
</dbReference>
<keyword evidence="5 8" id="KW-0812">Transmembrane</keyword>
<dbReference type="PANTHER" id="PTHR43357:SF3">
    <property type="entry name" value="FE(3+)-TRANSPORT SYSTEM PERMEASE PROTEIN FBPB 2"/>
    <property type="match status" value="1"/>
</dbReference>
<reference evidence="10 11" key="1">
    <citation type="submission" date="2019-02" db="EMBL/GenBank/DDBJ databases">
        <title>Prokaryotic population dynamics and viral predation in marine succession experiment using metagenomics: the confinement effect.</title>
        <authorList>
            <person name="Haro-Moreno J.M."/>
            <person name="Rodriguez-Valera F."/>
            <person name="Lopez-Perez M."/>
        </authorList>
    </citation>
    <scope>NUCLEOTIDE SEQUENCE [LARGE SCALE GENOMIC DNA]</scope>
    <source>
        <strain evidence="10">MED-G160</strain>
    </source>
</reference>
<feature type="transmembrane region" description="Helical" evidence="8">
    <location>
        <begin position="378"/>
        <end position="399"/>
    </location>
</feature>
<feature type="transmembrane region" description="Helical" evidence="8">
    <location>
        <begin position="12"/>
        <end position="31"/>
    </location>
</feature>
<evidence type="ECO:0000256" key="5">
    <source>
        <dbReference type="ARBA" id="ARBA00022692"/>
    </source>
</evidence>
<keyword evidence="3" id="KW-1003">Cell membrane</keyword>
<evidence type="ECO:0000256" key="7">
    <source>
        <dbReference type="ARBA" id="ARBA00023136"/>
    </source>
</evidence>
<proteinExistence type="inferred from homology"/>
<evidence type="ECO:0000256" key="4">
    <source>
        <dbReference type="ARBA" id="ARBA00022519"/>
    </source>
</evidence>
<dbReference type="InterPro" id="IPR000515">
    <property type="entry name" value="MetI-like"/>
</dbReference>
<dbReference type="CDD" id="cd06261">
    <property type="entry name" value="TM_PBP2"/>
    <property type="match status" value="1"/>
</dbReference>
<feature type="transmembrane region" description="Helical" evidence="8">
    <location>
        <begin position="350"/>
        <end position="372"/>
    </location>
</feature>
<keyword evidence="2 8" id="KW-0813">Transport</keyword>
<dbReference type="Pfam" id="PF00528">
    <property type="entry name" value="BPD_transp_1"/>
    <property type="match status" value="1"/>
</dbReference>
<evidence type="ECO:0000256" key="8">
    <source>
        <dbReference type="RuleBase" id="RU363032"/>
    </source>
</evidence>
<comment type="caution">
    <text evidence="10">The sequence shown here is derived from an EMBL/GenBank/DDBJ whole genome shotgun (WGS) entry which is preliminary data.</text>
</comment>
<evidence type="ECO:0000256" key="1">
    <source>
        <dbReference type="ARBA" id="ARBA00004429"/>
    </source>
</evidence>
<feature type="transmembrane region" description="Helical" evidence="8">
    <location>
        <begin position="277"/>
        <end position="302"/>
    </location>
</feature>
<dbReference type="Proteomes" id="UP000318710">
    <property type="component" value="Unassembled WGS sequence"/>
</dbReference>
<keyword evidence="6 8" id="KW-1133">Transmembrane helix</keyword>
<feature type="transmembrane region" description="Helical" evidence="8">
    <location>
        <begin position="51"/>
        <end position="76"/>
    </location>
</feature>
<comment type="subcellular location">
    <subcellularLocation>
        <location evidence="1">Cell inner membrane</location>
        <topology evidence="1">Multi-pass membrane protein</topology>
    </subcellularLocation>
    <subcellularLocation>
        <location evidence="8">Cell membrane</location>
        <topology evidence="8">Multi-pass membrane protein</topology>
    </subcellularLocation>
</comment>
<dbReference type="Gene3D" id="1.10.3720.10">
    <property type="entry name" value="MetI-like"/>
    <property type="match status" value="2"/>
</dbReference>
<keyword evidence="7 8" id="KW-0472">Membrane</keyword>
<evidence type="ECO:0000259" key="9">
    <source>
        <dbReference type="PROSITE" id="PS50928"/>
    </source>
</evidence>
<evidence type="ECO:0000313" key="11">
    <source>
        <dbReference type="Proteomes" id="UP000318710"/>
    </source>
</evidence>
<feature type="transmembrane region" description="Helical" evidence="8">
    <location>
        <begin position="227"/>
        <end position="247"/>
    </location>
</feature>
<organism evidence="10 11">
    <name type="scientific">SAR86 cluster bacterium</name>
    <dbReference type="NCBI Taxonomy" id="2030880"/>
    <lineage>
        <taxon>Bacteria</taxon>
        <taxon>Pseudomonadati</taxon>
        <taxon>Pseudomonadota</taxon>
        <taxon>Gammaproteobacteria</taxon>
        <taxon>SAR86 cluster</taxon>
    </lineage>
</organism>
<accession>A0A520N488</accession>
<feature type="transmembrane region" description="Helical" evidence="8">
    <location>
        <begin position="127"/>
        <end position="149"/>
    </location>
</feature>
<name>A0A520N488_9GAMM</name>
<dbReference type="EMBL" id="SHBF01000004">
    <property type="protein sequence ID" value="RZO28225.1"/>
    <property type="molecule type" value="Genomic_DNA"/>
</dbReference>
<evidence type="ECO:0000256" key="3">
    <source>
        <dbReference type="ARBA" id="ARBA00022475"/>
    </source>
</evidence>
<dbReference type="InterPro" id="IPR035906">
    <property type="entry name" value="MetI-like_sf"/>
</dbReference>
<evidence type="ECO:0000313" key="10">
    <source>
        <dbReference type="EMBL" id="RZO28225.1"/>
    </source>
</evidence>
<sequence>MQNLRYWKYISLPWIMFTFIFFITFFVLAFTKNIDVEFLSNRYLFGLFKNTILLSFGSAFISMLLAVPLAILVTFYKFPGCNFFSWALSLSIAFPAYVYAYIFVGMFEYSSPISEFLRNFGIALPSIKNIFGASLVMSMALFPYIFLITKAQLSSVGIKIFRAAKSLGDSNFGAVRKVILPSLKPAIIGGMALVIFEIIADFGGVSTLRIDTFTVGIYDAWFGYQSYFSGARLAGYLLIFVIFIMLLSKYYADSPSAVAPRTAELINKVELNKSKQIMFSLICSLVFLIVFCLPLFQLIYWQLSESSINLLNNIYLLINSLILGFAVGIFTIFFATALSLSFRQSNKLKLLISISTSGYAIPGSVISAGLLIGFDAIFGTSITIYGIFGLILCLSLRFMTPAYNYSSSSLANISKSSENALSLIPSNPLKAFSSFYYPQMKSALFLGFMIVFIESVKEQPATLLLRPVGFDTLSTKIYNFTSEGEWEMAASPSLLLIFLSLAFVYLINKNIDLNTK</sequence>
<keyword evidence="4" id="KW-0997">Cell inner membrane</keyword>
<feature type="domain" description="ABC transmembrane type-1" evidence="9">
    <location>
        <begin position="48"/>
        <end position="249"/>
    </location>
</feature>
<dbReference type="GO" id="GO:0055085">
    <property type="term" value="P:transmembrane transport"/>
    <property type="evidence" value="ECO:0007669"/>
    <property type="project" value="InterPro"/>
</dbReference>
<feature type="transmembrane region" description="Helical" evidence="8">
    <location>
        <begin position="83"/>
        <end position="107"/>
    </location>
</feature>
<feature type="transmembrane region" description="Helical" evidence="8">
    <location>
        <begin position="186"/>
        <end position="207"/>
    </location>
</feature>
<gene>
    <name evidence="10" type="ORF">EVA93_01185</name>
</gene>
<dbReference type="PROSITE" id="PS50928">
    <property type="entry name" value="ABC_TM1"/>
    <property type="match status" value="2"/>
</dbReference>